<dbReference type="InterPro" id="IPR044682">
    <property type="entry name" value="VDE"/>
</dbReference>
<proteinExistence type="predicted"/>
<protein>
    <submittedName>
        <fullName evidence="3">VDE-like protein</fullName>
    </submittedName>
</protein>
<keyword evidence="4" id="KW-1185">Reference proteome</keyword>
<evidence type="ECO:0000313" key="3">
    <source>
        <dbReference type="EMBL" id="WAR23730.1"/>
    </source>
</evidence>
<organism evidence="3 4">
    <name type="scientific">Mya arenaria</name>
    <name type="common">Soft-shell clam</name>
    <dbReference type="NCBI Taxonomy" id="6604"/>
    <lineage>
        <taxon>Eukaryota</taxon>
        <taxon>Metazoa</taxon>
        <taxon>Spiralia</taxon>
        <taxon>Lophotrochozoa</taxon>
        <taxon>Mollusca</taxon>
        <taxon>Bivalvia</taxon>
        <taxon>Autobranchia</taxon>
        <taxon>Heteroconchia</taxon>
        <taxon>Euheterodonta</taxon>
        <taxon>Imparidentia</taxon>
        <taxon>Neoheterodontei</taxon>
        <taxon>Myida</taxon>
        <taxon>Myoidea</taxon>
        <taxon>Myidae</taxon>
        <taxon>Mya</taxon>
    </lineage>
</organism>
<feature type="chain" id="PRO_5046369091" evidence="1">
    <location>
        <begin position="20"/>
        <end position="255"/>
    </location>
</feature>
<evidence type="ECO:0000256" key="1">
    <source>
        <dbReference type="SAM" id="SignalP"/>
    </source>
</evidence>
<evidence type="ECO:0000313" key="4">
    <source>
        <dbReference type="Proteomes" id="UP001164746"/>
    </source>
</evidence>
<reference evidence="3" key="1">
    <citation type="submission" date="2022-11" db="EMBL/GenBank/DDBJ databases">
        <title>Centuries of genome instability and evolution in soft-shell clam transmissible cancer (bioRxiv).</title>
        <authorList>
            <person name="Hart S.F.M."/>
            <person name="Yonemitsu M.A."/>
            <person name="Giersch R.M."/>
            <person name="Beal B.F."/>
            <person name="Arriagada G."/>
            <person name="Davis B.W."/>
            <person name="Ostrander E.A."/>
            <person name="Goff S.P."/>
            <person name="Metzger M.J."/>
        </authorList>
    </citation>
    <scope>NUCLEOTIDE SEQUENCE</scope>
    <source>
        <strain evidence="3">MELC-2E11</strain>
        <tissue evidence="3">Siphon/mantle</tissue>
    </source>
</reference>
<evidence type="ECO:0000259" key="2">
    <source>
        <dbReference type="Pfam" id="PF07137"/>
    </source>
</evidence>
<accession>A0ABY7FNT8</accession>
<dbReference type="PANTHER" id="PTHR33970">
    <property type="entry name" value="VIOLAXANTHIN DE-EPOXIDASE, CHLOROPLASTIC-RELATED"/>
    <property type="match status" value="1"/>
</dbReference>
<sequence>MRVFTSVVLLMTSLPVSSGFMDGLFGHGGLHSNPDVFCIMEHCGHQSAACMGDPSCRSNMECMTKCGMTNHSCMYECMNTYEDAIFDAFMKCLVDDYHCLNLTPPDPTYRCKPPSTSVKNVSLADLQGTWNIVLGLNRDYDCFDCQISTYKPTSNSNNYTLTELYDVTMLNGTVRHRVDVQQVAQHISPTGSYVIMYYCGHMTSDWWYEGNVVYSRLPVLTSGDALTVSAALSRLMGHDVSEYCRPKTQTCGNQT</sequence>
<dbReference type="EMBL" id="CP111024">
    <property type="protein sequence ID" value="WAR23730.1"/>
    <property type="molecule type" value="Genomic_DNA"/>
</dbReference>
<dbReference type="InterPro" id="IPR010788">
    <property type="entry name" value="VDE_dom"/>
</dbReference>
<name>A0ABY7FNT8_MYAAR</name>
<dbReference type="PANTHER" id="PTHR33970:SF1">
    <property type="entry name" value="VIOLAXANTHIN DE-EPOXIDASE, CHLOROPLASTIC"/>
    <property type="match status" value="1"/>
</dbReference>
<dbReference type="Pfam" id="PF07137">
    <property type="entry name" value="VDE"/>
    <property type="match status" value="1"/>
</dbReference>
<dbReference type="Gene3D" id="2.40.128.20">
    <property type="match status" value="2"/>
</dbReference>
<dbReference type="InterPro" id="IPR012674">
    <property type="entry name" value="Calycin"/>
</dbReference>
<feature type="signal peptide" evidence="1">
    <location>
        <begin position="1"/>
        <end position="19"/>
    </location>
</feature>
<gene>
    <name evidence="3" type="ORF">MAR_037399</name>
</gene>
<feature type="domain" description="VDE lipocalin" evidence="2">
    <location>
        <begin position="36"/>
        <end position="187"/>
    </location>
</feature>
<dbReference type="SUPFAM" id="SSF50814">
    <property type="entry name" value="Lipocalins"/>
    <property type="match status" value="1"/>
</dbReference>
<dbReference type="Proteomes" id="UP001164746">
    <property type="component" value="Chromosome 13"/>
</dbReference>
<keyword evidence="1" id="KW-0732">Signal</keyword>